<dbReference type="Proteomes" id="UP000724874">
    <property type="component" value="Unassembled WGS sequence"/>
</dbReference>
<accession>A0A9P5TPP8</accession>
<feature type="transmembrane region" description="Helical" evidence="1">
    <location>
        <begin position="147"/>
        <end position="167"/>
    </location>
</feature>
<evidence type="ECO:0000313" key="2">
    <source>
        <dbReference type="EMBL" id="KAF8905806.1"/>
    </source>
</evidence>
<gene>
    <name evidence="2" type="ORF">CPB84DRAFT_1960320</name>
</gene>
<keyword evidence="3" id="KW-1185">Reference proteome</keyword>
<dbReference type="OrthoDB" id="2562493at2759"/>
<keyword evidence="1" id="KW-1133">Transmembrane helix</keyword>
<organism evidence="2 3">
    <name type="scientific">Gymnopilus junonius</name>
    <name type="common">Spectacular rustgill mushroom</name>
    <name type="synonym">Gymnopilus spectabilis subsp. junonius</name>
    <dbReference type="NCBI Taxonomy" id="109634"/>
    <lineage>
        <taxon>Eukaryota</taxon>
        <taxon>Fungi</taxon>
        <taxon>Dikarya</taxon>
        <taxon>Basidiomycota</taxon>
        <taxon>Agaricomycotina</taxon>
        <taxon>Agaricomycetes</taxon>
        <taxon>Agaricomycetidae</taxon>
        <taxon>Agaricales</taxon>
        <taxon>Agaricineae</taxon>
        <taxon>Hymenogastraceae</taxon>
        <taxon>Gymnopilus</taxon>
    </lineage>
</organism>
<protein>
    <submittedName>
        <fullName evidence="2">Uncharacterized protein</fullName>
    </submittedName>
</protein>
<feature type="transmembrane region" description="Helical" evidence="1">
    <location>
        <begin position="42"/>
        <end position="64"/>
    </location>
</feature>
<dbReference type="EMBL" id="JADNYJ010000021">
    <property type="protein sequence ID" value="KAF8905806.1"/>
    <property type="molecule type" value="Genomic_DNA"/>
</dbReference>
<dbReference type="PANTHER" id="PTHR40465:SF1">
    <property type="entry name" value="DUF6534 DOMAIN-CONTAINING PROTEIN"/>
    <property type="match status" value="1"/>
</dbReference>
<feature type="transmembrane region" description="Helical" evidence="1">
    <location>
        <begin position="174"/>
        <end position="195"/>
    </location>
</feature>
<keyword evidence="1" id="KW-0472">Membrane</keyword>
<evidence type="ECO:0000256" key="1">
    <source>
        <dbReference type="SAM" id="Phobius"/>
    </source>
</evidence>
<dbReference type="AlphaFoldDB" id="A0A9P5TPP8"/>
<dbReference type="PANTHER" id="PTHR40465">
    <property type="entry name" value="CHROMOSOME 1, WHOLE GENOME SHOTGUN SEQUENCE"/>
    <property type="match status" value="1"/>
</dbReference>
<feature type="transmembrane region" description="Helical" evidence="1">
    <location>
        <begin position="6"/>
        <end position="30"/>
    </location>
</feature>
<feature type="transmembrane region" description="Helical" evidence="1">
    <location>
        <begin position="118"/>
        <end position="141"/>
    </location>
</feature>
<keyword evidence="1" id="KW-0812">Transmembrane</keyword>
<sequence length="289" mass="32111">MGEYDSVLGPLILAVFINTYLSGIVGFQYLSYQYNKFTHSYGLKVLVLGLTLVDVFQMAASIYMSWLYCVTNYLDPSAMGTVSLWTFTVIPLCNAFSGVVSHLFLTHRIWKAKKNNPNVTMLGVLSFVAFALAFVSGVYGISQQVSMITPGIYNSIFSTVTLVVFLASPKTNIYLIFVLPLGRLYSMTVLTTLLVRNSPSTPNASQSAHEASKDFQFAFVDTRPTRSRHESFSLIQIKTEREIIVDNGVKEDTPKAGRFSISHRGSDLEQRGVDDNLLEKIPEIIGEAQ</sequence>
<comment type="caution">
    <text evidence="2">The sequence shown here is derived from an EMBL/GenBank/DDBJ whole genome shotgun (WGS) entry which is preliminary data.</text>
</comment>
<feature type="transmembrane region" description="Helical" evidence="1">
    <location>
        <begin position="84"/>
        <end position="106"/>
    </location>
</feature>
<name>A0A9P5TPP8_GYMJU</name>
<proteinExistence type="predicted"/>
<evidence type="ECO:0000313" key="3">
    <source>
        <dbReference type="Proteomes" id="UP000724874"/>
    </source>
</evidence>
<reference evidence="2" key="1">
    <citation type="submission" date="2020-11" db="EMBL/GenBank/DDBJ databases">
        <authorList>
            <consortium name="DOE Joint Genome Institute"/>
            <person name="Ahrendt S."/>
            <person name="Riley R."/>
            <person name="Andreopoulos W."/>
            <person name="LaButti K."/>
            <person name="Pangilinan J."/>
            <person name="Ruiz-duenas F.J."/>
            <person name="Barrasa J.M."/>
            <person name="Sanchez-Garcia M."/>
            <person name="Camarero S."/>
            <person name="Miyauchi S."/>
            <person name="Serrano A."/>
            <person name="Linde D."/>
            <person name="Babiker R."/>
            <person name="Drula E."/>
            <person name="Ayuso-Fernandez I."/>
            <person name="Pacheco R."/>
            <person name="Padilla G."/>
            <person name="Ferreira P."/>
            <person name="Barriuso J."/>
            <person name="Kellner H."/>
            <person name="Castanera R."/>
            <person name="Alfaro M."/>
            <person name="Ramirez L."/>
            <person name="Pisabarro A.G."/>
            <person name="Kuo A."/>
            <person name="Tritt A."/>
            <person name="Lipzen A."/>
            <person name="He G."/>
            <person name="Yan M."/>
            <person name="Ng V."/>
            <person name="Cullen D."/>
            <person name="Martin F."/>
            <person name="Rosso M.-N."/>
            <person name="Henrissat B."/>
            <person name="Hibbett D."/>
            <person name="Martinez A.T."/>
            <person name="Grigoriev I.V."/>
        </authorList>
    </citation>
    <scope>NUCLEOTIDE SEQUENCE</scope>
    <source>
        <strain evidence="2">AH 44721</strain>
    </source>
</reference>